<dbReference type="STRING" id="475255.SAMN04488101_10186"/>
<sequence length="59" mass="6693">MSPVSESDKAKINYLYSQIKNINVPDFNERETVDLSVKVRDGLQIILKAIKEVSTVINK</sequence>
<accession>A0A1W1ZVM5</accession>
<evidence type="ECO:0000313" key="2">
    <source>
        <dbReference type="Proteomes" id="UP000192678"/>
    </source>
</evidence>
<gene>
    <name evidence="1" type="ORF">SAMN04488101_10186</name>
</gene>
<proteinExistence type="predicted"/>
<keyword evidence="2" id="KW-1185">Reference proteome</keyword>
<dbReference type="AlphaFoldDB" id="A0A1W1ZVM5"/>
<reference evidence="1 2" key="1">
    <citation type="submission" date="2017-04" db="EMBL/GenBank/DDBJ databases">
        <authorList>
            <person name="Afonso C.L."/>
            <person name="Miller P.J."/>
            <person name="Scott M.A."/>
            <person name="Spackman E."/>
            <person name="Goraichik I."/>
            <person name="Dimitrov K.M."/>
            <person name="Suarez D.L."/>
            <person name="Swayne D.E."/>
        </authorList>
    </citation>
    <scope>NUCLEOTIDE SEQUENCE [LARGE SCALE GENOMIC DNA]</scope>
    <source>
        <strain evidence="1 2">DSM 19625</strain>
    </source>
</reference>
<dbReference type="Proteomes" id="UP000192678">
    <property type="component" value="Unassembled WGS sequence"/>
</dbReference>
<organism evidence="1 2">
    <name type="scientific">Pedobacter nyackensis</name>
    <dbReference type="NCBI Taxonomy" id="475255"/>
    <lineage>
        <taxon>Bacteria</taxon>
        <taxon>Pseudomonadati</taxon>
        <taxon>Bacteroidota</taxon>
        <taxon>Sphingobacteriia</taxon>
        <taxon>Sphingobacteriales</taxon>
        <taxon>Sphingobacteriaceae</taxon>
        <taxon>Pedobacter</taxon>
    </lineage>
</organism>
<evidence type="ECO:0000313" key="1">
    <source>
        <dbReference type="EMBL" id="SMC52464.1"/>
    </source>
</evidence>
<protein>
    <submittedName>
        <fullName evidence="1">Uncharacterized protein</fullName>
    </submittedName>
</protein>
<dbReference type="EMBL" id="FWYB01000001">
    <property type="protein sequence ID" value="SMC52464.1"/>
    <property type="molecule type" value="Genomic_DNA"/>
</dbReference>
<name>A0A1W1ZVM5_9SPHI</name>